<dbReference type="Proteomes" id="UP001497522">
    <property type="component" value="Chromosome 4"/>
</dbReference>
<reference evidence="1" key="1">
    <citation type="submission" date="2024-03" db="EMBL/GenBank/DDBJ databases">
        <authorList>
            <consortium name="ELIXIR-Norway"/>
            <consortium name="Elixir Norway"/>
        </authorList>
    </citation>
    <scope>NUCLEOTIDE SEQUENCE</scope>
</reference>
<evidence type="ECO:0000313" key="2">
    <source>
        <dbReference type="Proteomes" id="UP001497522"/>
    </source>
</evidence>
<protein>
    <submittedName>
        <fullName evidence="1">Uncharacterized protein</fullName>
    </submittedName>
</protein>
<proteinExistence type="predicted"/>
<accession>A0ABP1BIL4</accession>
<keyword evidence="2" id="KW-1185">Reference proteome</keyword>
<gene>
    <name evidence="1" type="ORF">CSSPJE1EN2_LOCUS17684</name>
</gene>
<organism evidence="1 2">
    <name type="scientific">Sphagnum jensenii</name>
    <dbReference type="NCBI Taxonomy" id="128206"/>
    <lineage>
        <taxon>Eukaryota</taxon>
        <taxon>Viridiplantae</taxon>
        <taxon>Streptophyta</taxon>
        <taxon>Embryophyta</taxon>
        <taxon>Bryophyta</taxon>
        <taxon>Sphagnophytina</taxon>
        <taxon>Sphagnopsida</taxon>
        <taxon>Sphagnales</taxon>
        <taxon>Sphagnaceae</taxon>
        <taxon>Sphagnum</taxon>
    </lineage>
</organism>
<dbReference type="EMBL" id="OZ023705">
    <property type="protein sequence ID" value="CAK9875435.1"/>
    <property type="molecule type" value="Genomic_DNA"/>
</dbReference>
<evidence type="ECO:0000313" key="1">
    <source>
        <dbReference type="EMBL" id="CAK9875435.1"/>
    </source>
</evidence>
<sequence>MSALSNAWGIIALQDKALRQLRWTKFWHLEVGMPLLTPAQSSLHKTITHVPMLLPLLHSCLLLHRGSFGLHQ</sequence>
<name>A0ABP1BIL4_9BRYO</name>